<protein>
    <submittedName>
        <fullName evidence="2">OLC1v1027496C1</fullName>
    </submittedName>
</protein>
<feature type="region of interest" description="Disordered" evidence="1">
    <location>
        <begin position="111"/>
        <end position="143"/>
    </location>
</feature>
<name>A0AAV1CCU6_OLDCO</name>
<gene>
    <name evidence="2" type="ORF">OLC1_LOCUS3999</name>
</gene>
<sequence>MSSEIEDSDSEAHSNGFQEIVKRKKLNWLKIRYSRAFLLTIAKLDICKRPPPGGISPSVLLEVVDDTPRDFHESWGRVGDLSADSKIENCSSQAFKRGSVLGQPYLVKPQWLNGNGESNSHKSRNSDAPQYRDGISDQCDKEAPKIGPYQLRRSANPYRPPHCHQVGNAKFEEESLRKKHNSFQEIHLTIQKETCPRASNVSRDKDQEINLPSESVTEPSSNLSTNLPNAAKVESDMGCSPNLHVCATETLGSSLKSSREKESAILETRDDDKPISDIQFNHLCRFAALHSGKKGAAESTKSIDDSKPYEFSFFDAFDFLTPNADEGTITFEDVWSEVSAILRFEREMDLTSEAEYGETAEYEILASLLDEGSDISISCPPSCEPSKGYNCGYCAAADAYAETCLPADDNCDDNANSDADICLPDEHNSDDNANSDVNICWPDENSLFSIDDMIALDSWRSEDTNTQTKSDTLTSDPTDRFAKGSVAVDTSPHKKRSALQHSAVSPFRGTKAPLLHQKSPVQQAYQSHWTTSAVIRPLHYQQTEIALQMPLVAPVALIPSGVNWYSCANMHNQPSTEECKVVHQYSLWQQPSAFLIAYQC</sequence>
<feature type="compositionally biased region" description="Basic and acidic residues" evidence="1">
    <location>
        <begin position="134"/>
        <end position="143"/>
    </location>
</feature>
<evidence type="ECO:0000313" key="3">
    <source>
        <dbReference type="Proteomes" id="UP001161247"/>
    </source>
</evidence>
<feature type="compositionally biased region" description="Polar residues" evidence="1">
    <location>
        <begin position="210"/>
        <end position="224"/>
    </location>
</feature>
<dbReference type="PANTHER" id="PTHR34802">
    <property type="entry name" value="CHORISMATE SYNTHASE"/>
    <property type="match status" value="1"/>
</dbReference>
<reference evidence="2" key="1">
    <citation type="submission" date="2023-03" db="EMBL/GenBank/DDBJ databases">
        <authorList>
            <person name="Julca I."/>
        </authorList>
    </citation>
    <scope>NUCLEOTIDE SEQUENCE</scope>
</reference>
<dbReference type="Proteomes" id="UP001161247">
    <property type="component" value="Chromosome 1"/>
</dbReference>
<evidence type="ECO:0000256" key="1">
    <source>
        <dbReference type="SAM" id="MobiDB-lite"/>
    </source>
</evidence>
<evidence type="ECO:0000313" key="2">
    <source>
        <dbReference type="EMBL" id="CAI9092297.1"/>
    </source>
</evidence>
<feature type="region of interest" description="Disordered" evidence="1">
    <location>
        <begin position="195"/>
        <end position="224"/>
    </location>
</feature>
<feature type="compositionally biased region" description="Polar residues" evidence="1">
    <location>
        <begin position="464"/>
        <end position="476"/>
    </location>
</feature>
<keyword evidence="3" id="KW-1185">Reference proteome</keyword>
<organism evidence="2 3">
    <name type="scientific">Oldenlandia corymbosa var. corymbosa</name>
    <dbReference type="NCBI Taxonomy" id="529605"/>
    <lineage>
        <taxon>Eukaryota</taxon>
        <taxon>Viridiplantae</taxon>
        <taxon>Streptophyta</taxon>
        <taxon>Embryophyta</taxon>
        <taxon>Tracheophyta</taxon>
        <taxon>Spermatophyta</taxon>
        <taxon>Magnoliopsida</taxon>
        <taxon>eudicotyledons</taxon>
        <taxon>Gunneridae</taxon>
        <taxon>Pentapetalae</taxon>
        <taxon>asterids</taxon>
        <taxon>lamiids</taxon>
        <taxon>Gentianales</taxon>
        <taxon>Rubiaceae</taxon>
        <taxon>Rubioideae</taxon>
        <taxon>Spermacoceae</taxon>
        <taxon>Hedyotis-Oldenlandia complex</taxon>
        <taxon>Oldenlandia</taxon>
    </lineage>
</organism>
<proteinExistence type="predicted"/>
<dbReference type="EMBL" id="OX459118">
    <property type="protein sequence ID" value="CAI9092297.1"/>
    <property type="molecule type" value="Genomic_DNA"/>
</dbReference>
<dbReference type="PANTHER" id="PTHR34802:SF2">
    <property type="match status" value="1"/>
</dbReference>
<dbReference type="AlphaFoldDB" id="A0AAV1CCU6"/>
<feature type="region of interest" description="Disordered" evidence="1">
    <location>
        <begin position="461"/>
        <end position="502"/>
    </location>
</feature>
<accession>A0AAV1CCU6</accession>